<protein>
    <submittedName>
        <fullName evidence="2">Kinase-like protein</fullName>
    </submittedName>
</protein>
<sequence length="74" mass="8328">MTNVREEWLKKAISDGHITCINYNKFSVPIVIGIGGFGKVLKYELSDSELTAALKCLKVDTSLDEKLLHHLRLI</sequence>
<keyword evidence="1" id="KW-0547">Nucleotide-binding</keyword>
<evidence type="ECO:0000313" key="2">
    <source>
        <dbReference type="EMBL" id="KAF0545009.1"/>
    </source>
</evidence>
<keyword evidence="3" id="KW-1185">Reference proteome</keyword>
<comment type="caution">
    <text evidence="2">The sequence shown here is derived from an EMBL/GenBank/DDBJ whole genome shotgun (WGS) entry which is preliminary data.</text>
</comment>
<dbReference type="AlphaFoldDB" id="A0A8H4ESI2"/>
<dbReference type="GO" id="GO:0016301">
    <property type="term" value="F:kinase activity"/>
    <property type="evidence" value="ECO:0007669"/>
    <property type="project" value="UniProtKB-KW"/>
</dbReference>
<keyword evidence="2" id="KW-0418">Kinase</keyword>
<keyword evidence="1" id="KW-0067">ATP-binding</keyword>
<evidence type="ECO:0000256" key="1">
    <source>
        <dbReference type="PROSITE-ProRule" id="PRU10141"/>
    </source>
</evidence>
<dbReference type="Proteomes" id="UP000439903">
    <property type="component" value="Unassembled WGS sequence"/>
</dbReference>
<reference evidence="2 3" key="1">
    <citation type="journal article" date="2019" name="Environ. Microbiol.">
        <title>At the nexus of three kingdoms: the genome of the mycorrhizal fungus Gigaspora margarita provides insights into plant, endobacterial and fungal interactions.</title>
        <authorList>
            <person name="Venice F."/>
            <person name="Ghignone S."/>
            <person name="Salvioli di Fossalunga A."/>
            <person name="Amselem J."/>
            <person name="Novero M."/>
            <person name="Xianan X."/>
            <person name="Sedzielewska Toro K."/>
            <person name="Morin E."/>
            <person name="Lipzen A."/>
            <person name="Grigoriev I.V."/>
            <person name="Henrissat B."/>
            <person name="Martin F.M."/>
            <person name="Bonfante P."/>
        </authorList>
    </citation>
    <scope>NUCLEOTIDE SEQUENCE [LARGE SCALE GENOMIC DNA]</scope>
    <source>
        <strain evidence="2 3">BEG34</strain>
    </source>
</reference>
<dbReference type="PROSITE" id="PS00107">
    <property type="entry name" value="PROTEIN_KINASE_ATP"/>
    <property type="match status" value="1"/>
</dbReference>
<accession>A0A8H4ESI2</accession>
<dbReference type="InterPro" id="IPR011009">
    <property type="entry name" value="Kinase-like_dom_sf"/>
</dbReference>
<feature type="binding site" evidence="1">
    <location>
        <position position="55"/>
    </location>
    <ligand>
        <name>ATP</name>
        <dbReference type="ChEBI" id="CHEBI:30616"/>
    </ligand>
</feature>
<dbReference type="Gene3D" id="3.30.200.20">
    <property type="entry name" value="Phosphorylase Kinase, domain 1"/>
    <property type="match status" value="1"/>
</dbReference>
<organism evidence="2 3">
    <name type="scientific">Gigaspora margarita</name>
    <dbReference type="NCBI Taxonomy" id="4874"/>
    <lineage>
        <taxon>Eukaryota</taxon>
        <taxon>Fungi</taxon>
        <taxon>Fungi incertae sedis</taxon>
        <taxon>Mucoromycota</taxon>
        <taxon>Glomeromycotina</taxon>
        <taxon>Glomeromycetes</taxon>
        <taxon>Diversisporales</taxon>
        <taxon>Gigasporaceae</taxon>
        <taxon>Gigaspora</taxon>
    </lineage>
</organism>
<dbReference type="SUPFAM" id="SSF56112">
    <property type="entry name" value="Protein kinase-like (PK-like)"/>
    <property type="match status" value="1"/>
</dbReference>
<dbReference type="GO" id="GO:0005524">
    <property type="term" value="F:ATP binding"/>
    <property type="evidence" value="ECO:0007669"/>
    <property type="project" value="UniProtKB-UniRule"/>
</dbReference>
<dbReference type="InterPro" id="IPR017441">
    <property type="entry name" value="Protein_kinase_ATP_BS"/>
</dbReference>
<dbReference type="EMBL" id="WTPW01000122">
    <property type="protein sequence ID" value="KAF0545009.1"/>
    <property type="molecule type" value="Genomic_DNA"/>
</dbReference>
<gene>
    <name evidence="2" type="ORF">F8M41_002473</name>
</gene>
<dbReference type="OrthoDB" id="2427446at2759"/>
<keyword evidence="2" id="KW-0808">Transferase</keyword>
<name>A0A8H4ESI2_GIGMA</name>
<evidence type="ECO:0000313" key="3">
    <source>
        <dbReference type="Proteomes" id="UP000439903"/>
    </source>
</evidence>
<proteinExistence type="predicted"/>